<dbReference type="Proteomes" id="UP000242310">
    <property type="component" value="Unassembled WGS sequence"/>
</dbReference>
<dbReference type="PROSITE" id="PS50965">
    <property type="entry name" value="NERD"/>
    <property type="match status" value="1"/>
</dbReference>
<dbReference type="OrthoDB" id="569879at2"/>
<dbReference type="EMBL" id="PYAV01000011">
    <property type="protein sequence ID" value="PSL43310.1"/>
    <property type="molecule type" value="Genomic_DNA"/>
</dbReference>
<gene>
    <name evidence="2" type="ORF">B0H94_111136</name>
</gene>
<evidence type="ECO:0000259" key="1">
    <source>
        <dbReference type="PROSITE" id="PS50965"/>
    </source>
</evidence>
<keyword evidence="3" id="KW-1185">Reference proteome</keyword>
<dbReference type="Pfam" id="PF08378">
    <property type="entry name" value="NERD"/>
    <property type="match status" value="1"/>
</dbReference>
<reference evidence="2 3" key="1">
    <citation type="submission" date="2018-03" db="EMBL/GenBank/DDBJ databases">
        <title>Genomic Encyclopedia of Type Strains, Phase III (KMG-III): the genomes of soil and plant-associated and newly described type strains.</title>
        <authorList>
            <person name="Whitman W."/>
        </authorList>
    </citation>
    <scope>NUCLEOTIDE SEQUENCE [LARGE SCALE GENOMIC DNA]</scope>
    <source>
        <strain evidence="2 3">CGMCC 1.07653</strain>
    </source>
</reference>
<dbReference type="InterPro" id="IPR024064">
    <property type="entry name" value="FdhE-like_sf"/>
</dbReference>
<dbReference type="SUPFAM" id="SSF144020">
    <property type="entry name" value="FdhE-like"/>
    <property type="match status" value="1"/>
</dbReference>
<sequence length="317" mass="37284">MFQKRLQKPDSLQQLEALQRWLSVDHPAYEVLMHEYRSIAAGFYGEFSLTRLLERFTSHTQIFQDLRLKVRDEFVQIDLLILHHAHAVIIEVKHWRGELRLETRDSPLERCYDGEYDYFPNPLLQVEEQAAQFHDWAAEHGLPAIPVKTFVVFTHREAYLRPLPDAELHNHIISRDTLTRHLRDHLHPDHPATISSNELNRYLNHLHKTNCPACNNYTEKHHITLNHLNTGIFCPSCGKQGMLWLRRNWQCTHCDYGNPYAHIPAIQDFKAMFGSRISNREARYLLNLESRNTCRRLLKPLANPPKPSASHGVYWLK</sequence>
<comment type="caution">
    <text evidence="2">The sequence shown here is derived from an EMBL/GenBank/DDBJ whole genome shotgun (WGS) entry which is preliminary data.</text>
</comment>
<evidence type="ECO:0000313" key="3">
    <source>
        <dbReference type="Proteomes" id="UP000242310"/>
    </source>
</evidence>
<organism evidence="2 3">
    <name type="scientific">Salsuginibacillus halophilus</name>
    <dbReference type="NCBI Taxonomy" id="517424"/>
    <lineage>
        <taxon>Bacteria</taxon>
        <taxon>Bacillati</taxon>
        <taxon>Bacillota</taxon>
        <taxon>Bacilli</taxon>
        <taxon>Bacillales</taxon>
        <taxon>Bacillaceae</taxon>
        <taxon>Salsuginibacillus</taxon>
    </lineage>
</organism>
<dbReference type="RefSeq" id="WP_106589447.1">
    <property type="nucleotide sequence ID" value="NZ_PYAV01000011.1"/>
</dbReference>
<evidence type="ECO:0000313" key="2">
    <source>
        <dbReference type="EMBL" id="PSL43310.1"/>
    </source>
</evidence>
<name>A0A2P8HAS4_9BACI</name>
<dbReference type="AlphaFoldDB" id="A0A2P8HAS4"/>
<accession>A0A2P8HAS4</accession>
<proteinExistence type="predicted"/>
<dbReference type="InterPro" id="IPR011528">
    <property type="entry name" value="NERD"/>
</dbReference>
<feature type="domain" description="NERD" evidence="1">
    <location>
        <begin position="41"/>
        <end position="156"/>
    </location>
</feature>
<protein>
    <submittedName>
        <fullName evidence="2">Nuclease-like protein</fullName>
    </submittedName>
</protein>